<keyword evidence="3 5" id="KW-1133">Transmembrane helix</keyword>
<name>A0A0R1UWJ9_9LACO</name>
<comment type="caution">
    <text evidence="6">The sequence shown here is derived from an EMBL/GenBank/DDBJ whole genome shotgun (WGS) entry which is preliminary data.</text>
</comment>
<reference evidence="6 7" key="1">
    <citation type="journal article" date="2015" name="Genome Announc.">
        <title>Expanding the biotechnology potential of lactobacilli through comparative genomics of 213 strains and associated genera.</title>
        <authorList>
            <person name="Sun Z."/>
            <person name="Harris H.M."/>
            <person name="McCann A."/>
            <person name="Guo C."/>
            <person name="Argimon S."/>
            <person name="Zhang W."/>
            <person name="Yang X."/>
            <person name="Jeffery I.B."/>
            <person name="Cooney J.C."/>
            <person name="Kagawa T.F."/>
            <person name="Liu W."/>
            <person name="Song Y."/>
            <person name="Salvetti E."/>
            <person name="Wrobel A."/>
            <person name="Rasinkangas P."/>
            <person name="Parkhill J."/>
            <person name="Rea M.C."/>
            <person name="O'Sullivan O."/>
            <person name="Ritari J."/>
            <person name="Douillard F.P."/>
            <person name="Paul Ross R."/>
            <person name="Yang R."/>
            <person name="Briner A.E."/>
            <person name="Felis G.E."/>
            <person name="de Vos W.M."/>
            <person name="Barrangou R."/>
            <person name="Klaenhammer T.R."/>
            <person name="Caufield P.W."/>
            <person name="Cui Y."/>
            <person name="Zhang H."/>
            <person name="O'Toole P.W."/>
        </authorList>
    </citation>
    <scope>NUCLEOTIDE SEQUENCE [LARGE SCALE GENOMIC DNA]</scope>
    <source>
        <strain evidence="6 7">DSM 16230</strain>
    </source>
</reference>
<dbReference type="GO" id="GO:0016020">
    <property type="term" value="C:membrane"/>
    <property type="evidence" value="ECO:0007669"/>
    <property type="project" value="UniProtKB-SubCell"/>
</dbReference>
<dbReference type="PANTHER" id="PTHR37306">
    <property type="entry name" value="COLICIN V PRODUCTION PROTEIN"/>
    <property type="match status" value="1"/>
</dbReference>
<evidence type="ECO:0000313" key="7">
    <source>
        <dbReference type="Proteomes" id="UP000051166"/>
    </source>
</evidence>
<dbReference type="RefSeq" id="WP_056961262.1">
    <property type="nucleotide sequence ID" value="NZ_AZFQ01000052.1"/>
</dbReference>
<gene>
    <name evidence="6" type="ORF">FD50_GL001479</name>
</gene>
<sequence length="181" mass="19756">MLISIIIVVLLVAAYFNGARRGLVLTLLDLIGLVVLFILAANYSALVGEWLQRLVALFEGNGASWQATKGVTLSGSSTFYYGLAYWLIIIIGGLLIRRLIRSLNLVTRIPVIKQLNSLAGGVLGLFLVYLLIFAGLLVLQAWPSAAIRTNVQDSQLAQVILNKTPVVSQQILDKLEQEHSL</sequence>
<feature type="transmembrane region" description="Helical" evidence="5">
    <location>
        <begin position="117"/>
        <end position="142"/>
    </location>
</feature>
<comment type="subcellular location">
    <subcellularLocation>
        <location evidence="1">Membrane</location>
        <topology evidence="1">Multi-pass membrane protein</topology>
    </subcellularLocation>
</comment>
<dbReference type="GeneID" id="98308775"/>
<keyword evidence="2 5" id="KW-0812">Transmembrane</keyword>
<dbReference type="STRING" id="1423801.FD50_GL001479"/>
<dbReference type="GO" id="GO:0009403">
    <property type="term" value="P:toxin biosynthetic process"/>
    <property type="evidence" value="ECO:0007669"/>
    <property type="project" value="InterPro"/>
</dbReference>
<accession>A0A0R1UWJ9</accession>
<dbReference type="AlphaFoldDB" id="A0A0R1UWJ9"/>
<evidence type="ECO:0000256" key="5">
    <source>
        <dbReference type="SAM" id="Phobius"/>
    </source>
</evidence>
<keyword evidence="4 5" id="KW-0472">Membrane</keyword>
<keyword evidence="7" id="KW-1185">Reference proteome</keyword>
<dbReference type="InterPro" id="IPR003825">
    <property type="entry name" value="Colicin-V_CvpA"/>
</dbReference>
<evidence type="ECO:0000256" key="3">
    <source>
        <dbReference type="ARBA" id="ARBA00022989"/>
    </source>
</evidence>
<dbReference type="Proteomes" id="UP000051166">
    <property type="component" value="Unassembled WGS sequence"/>
</dbReference>
<evidence type="ECO:0000313" key="6">
    <source>
        <dbReference type="EMBL" id="KRL97494.1"/>
    </source>
</evidence>
<evidence type="ECO:0000256" key="2">
    <source>
        <dbReference type="ARBA" id="ARBA00022692"/>
    </source>
</evidence>
<dbReference type="OrthoDB" id="2143375at2"/>
<protein>
    <submittedName>
        <fullName evidence="6">Membrane ancor connecting MutS2 with cell-division Z-ring</fullName>
    </submittedName>
</protein>
<evidence type="ECO:0000256" key="1">
    <source>
        <dbReference type="ARBA" id="ARBA00004141"/>
    </source>
</evidence>
<feature type="transmembrane region" description="Helical" evidence="5">
    <location>
        <begin position="79"/>
        <end position="96"/>
    </location>
</feature>
<organism evidence="6 7">
    <name type="scientific">Liquorilactobacillus satsumensis DSM 16230 = JCM 12392</name>
    <dbReference type="NCBI Taxonomy" id="1423801"/>
    <lineage>
        <taxon>Bacteria</taxon>
        <taxon>Bacillati</taxon>
        <taxon>Bacillota</taxon>
        <taxon>Bacilli</taxon>
        <taxon>Lactobacillales</taxon>
        <taxon>Lactobacillaceae</taxon>
        <taxon>Liquorilactobacillus</taxon>
    </lineage>
</organism>
<feature type="transmembrane region" description="Helical" evidence="5">
    <location>
        <begin position="24"/>
        <end position="43"/>
    </location>
</feature>
<dbReference type="PATRIC" id="fig|1423801.4.peg.1517"/>
<dbReference type="PANTHER" id="PTHR37306:SF1">
    <property type="entry name" value="COLICIN V PRODUCTION PROTEIN"/>
    <property type="match status" value="1"/>
</dbReference>
<evidence type="ECO:0000256" key="4">
    <source>
        <dbReference type="ARBA" id="ARBA00023136"/>
    </source>
</evidence>
<dbReference type="Pfam" id="PF02674">
    <property type="entry name" value="Colicin_V"/>
    <property type="match status" value="1"/>
</dbReference>
<dbReference type="EMBL" id="AZFQ01000052">
    <property type="protein sequence ID" value="KRL97494.1"/>
    <property type="molecule type" value="Genomic_DNA"/>
</dbReference>
<proteinExistence type="predicted"/>